<evidence type="ECO:0000313" key="3">
    <source>
        <dbReference type="Proteomes" id="UP000380867"/>
    </source>
</evidence>
<dbReference type="Pfam" id="PF00480">
    <property type="entry name" value="ROK"/>
    <property type="match status" value="1"/>
</dbReference>
<dbReference type="InterPro" id="IPR043129">
    <property type="entry name" value="ATPase_NBD"/>
</dbReference>
<organism evidence="2 3">
    <name type="scientific">Aeromicrobium ginsengisoli</name>
    <dbReference type="NCBI Taxonomy" id="363867"/>
    <lineage>
        <taxon>Bacteria</taxon>
        <taxon>Bacillati</taxon>
        <taxon>Actinomycetota</taxon>
        <taxon>Actinomycetes</taxon>
        <taxon>Propionibacteriales</taxon>
        <taxon>Nocardioidaceae</taxon>
        <taxon>Aeromicrobium</taxon>
    </lineage>
</organism>
<dbReference type="PANTHER" id="PTHR18964">
    <property type="entry name" value="ROK (REPRESSOR, ORF, KINASE) FAMILY"/>
    <property type="match status" value="1"/>
</dbReference>
<dbReference type="AlphaFoldDB" id="A0A5M4FDQ3"/>
<dbReference type="Proteomes" id="UP000380867">
    <property type="component" value="Unassembled WGS sequence"/>
</dbReference>
<comment type="caution">
    <text evidence="2">The sequence shown here is derived from an EMBL/GenBank/DDBJ whole genome shotgun (WGS) entry which is preliminary data.</text>
</comment>
<dbReference type="Gene3D" id="3.30.420.40">
    <property type="match status" value="2"/>
</dbReference>
<evidence type="ECO:0000256" key="1">
    <source>
        <dbReference type="ARBA" id="ARBA00006479"/>
    </source>
</evidence>
<dbReference type="Gene3D" id="1.10.10.10">
    <property type="entry name" value="Winged helix-like DNA-binding domain superfamily/Winged helix DNA-binding domain"/>
    <property type="match status" value="1"/>
</dbReference>
<keyword evidence="3" id="KW-1185">Reference proteome</keyword>
<dbReference type="OrthoDB" id="3225083at2"/>
<dbReference type="RefSeq" id="WP_149688916.1">
    <property type="nucleotide sequence ID" value="NZ_SDPQ02000002.1"/>
</dbReference>
<evidence type="ECO:0000313" key="2">
    <source>
        <dbReference type="EMBL" id="KAA1397465.1"/>
    </source>
</evidence>
<sequence length="393" mass="41466">MAQNRRRVGVEFIAQQPVSLRTPATALMNHLAARTPQTRAEIMDSLGWSRTTLSRIVSLLMDGGLLNEEPGPAHGRGRPVSRLSLNPAAGRVVGIDIGFRSIRTLIAAVDHSVVAFDERSLSEFVEQDEALEVAREMIDALLAEQKTDWAEIVGAGIAVGAPIERGSNAVALGGSLQLRWRGDLLETAARHLPCPSYIGNDSRLSAHAEMLWGAGRDLGSFLYLKLHSGTGGSLVLDRRIVTGSTGAAGEVGHVIIDPDGLMCRCGNRGCLETVAGVPALLDSVSRRYPQAPTWADFRGLLADGDATAVGVMEGAFQAVGLATASLVNVFNPEAVVLGGALSRAYPPGAQVIQENLRRHCLPVNGHVDVRMGAIDRRAGALGAVGLVLTHGVV</sequence>
<gene>
    <name evidence="2" type="ORF">ESP70_008790</name>
</gene>
<dbReference type="SUPFAM" id="SSF46785">
    <property type="entry name" value="Winged helix' DNA-binding domain"/>
    <property type="match status" value="1"/>
</dbReference>
<comment type="similarity">
    <text evidence="1">Belongs to the ROK (NagC/XylR) family.</text>
</comment>
<name>A0A5M4FDQ3_9ACTN</name>
<accession>A0A5M4FDQ3</accession>
<proteinExistence type="inferred from homology"/>
<dbReference type="EMBL" id="SDPQ02000002">
    <property type="protein sequence ID" value="KAA1397465.1"/>
    <property type="molecule type" value="Genomic_DNA"/>
</dbReference>
<dbReference type="InterPro" id="IPR036388">
    <property type="entry name" value="WH-like_DNA-bd_sf"/>
</dbReference>
<dbReference type="SUPFAM" id="SSF53067">
    <property type="entry name" value="Actin-like ATPase domain"/>
    <property type="match status" value="1"/>
</dbReference>
<protein>
    <submittedName>
        <fullName evidence="2">ROK family transcriptional regulator</fullName>
    </submittedName>
</protein>
<dbReference type="InterPro" id="IPR036390">
    <property type="entry name" value="WH_DNA-bd_sf"/>
</dbReference>
<dbReference type="InterPro" id="IPR000600">
    <property type="entry name" value="ROK"/>
</dbReference>
<reference evidence="2" key="1">
    <citation type="submission" date="2019-09" db="EMBL/GenBank/DDBJ databases">
        <authorList>
            <person name="Li J."/>
        </authorList>
    </citation>
    <scope>NUCLEOTIDE SEQUENCE [LARGE SCALE GENOMIC DNA]</scope>
    <source>
        <strain evidence="2">JCM 14732</strain>
    </source>
</reference>
<dbReference type="PANTHER" id="PTHR18964:SF149">
    <property type="entry name" value="BIFUNCTIONAL UDP-N-ACETYLGLUCOSAMINE 2-EPIMERASE_N-ACETYLMANNOSAMINE KINASE"/>
    <property type="match status" value="1"/>
</dbReference>